<evidence type="ECO:0000256" key="1">
    <source>
        <dbReference type="SAM" id="Phobius"/>
    </source>
</evidence>
<accession>A0A1M5FCG3</accession>
<name>A0A1M5FCG3_9ALTE</name>
<dbReference type="STRING" id="634436.SAMN05216361_0776"/>
<feature type="transmembrane region" description="Helical" evidence="1">
    <location>
        <begin position="146"/>
        <end position="162"/>
    </location>
</feature>
<keyword evidence="1" id="KW-0472">Membrane</keyword>
<evidence type="ECO:0000313" key="3">
    <source>
        <dbReference type="Proteomes" id="UP000184520"/>
    </source>
</evidence>
<reference evidence="3" key="1">
    <citation type="submission" date="2016-11" db="EMBL/GenBank/DDBJ databases">
        <authorList>
            <person name="Varghese N."/>
            <person name="Submissions S."/>
        </authorList>
    </citation>
    <scope>NUCLEOTIDE SEQUENCE [LARGE SCALE GENOMIC DNA]</scope>
    <source>
        <strain evidence="3">CGMCC 1.8995</strain>
    </source>
</reference>
<keyword evidence="3" id="KW-1185">Reference proteome</keyword>
<dbReference type="RefSeq" id="WP_073318021.1">
    <property type="nucleotide sequence ID" value="NZ_FQWD01000001.1"/>
</dbReference>
<organism evidence="2 3">
    <name type="scientific">Marisediminitalea aggregata</name>
    <dbReference type="NCBI Taxonomy" id="634436"/>
    <lineage>
        <taxon>Bacteria</taxon>
        <taxon>Pseudomonadati</taxon>
        <taxon>Pseudomonadota</taxon>
        <taxon>Gammaproteobacteria</taxon>
        <taxon>Alteromonadales</taxon>
        <taxon>Alteromonadaceae</taxon>
        <taxon>Marisediminitalea</taxon>
    </lineage>
</organism>
<protein>
    <submittedName>
        <fullName evidence="2">Inner membrane protein</fullName>
    </submittedName>
</protein>
<proteinExistence type="predicted"/>
<keyword evidence="1" id="KW-0812">Transmembrane</keyword>
<feature type="transmembrane region" description="Helical" evidence="1">
    <location>
        <begin position="74"/>
        <end position="91"/>
    </location>
</feature>
<keyword evidence="1" id="KW-1133">Transmembrane helix</keyword>
<dbReference type="Pfam" id="PF10688">
    <property type="entry name" value="Imp-YgjV"/>
    <property type="match status" value="1"/>
</dbReference>
<dbReference type="Proteomes" id="UP000184520">
    <property type="component" value="Unassembled WGS sequence"/>
</dbReference>
<dbReference type="InterPro" id="IPR019629">
    <property type="entry name" value="Uncharacterised_HI1736/YgjV"/>
</dbReference>
<dbReference type="OrthoDB" id="7858522at2"/>
<feature type="transmembrane region" description="Helical" evidence="1">
    <location>
        <begin position="97"/>
        <end position="113"/>
    </location>
</feature>
<evidence type="ECO:0000313" key="2">
    <source>
        <dbReference type="EMBL" id="SHF89159.1"/>
    </source>
</evidence>
<feature type="transmembrane region" description="Helical" evidence="1">
    <location>
        <begin position="42"/>
        <end position="62"/>
    </location>
</feature>
<dbReference type="InterPro" id="IPR026267">
    <property type="entry name" value="YgjV"/>
</dbReference>
<dbReference type="EMBL" id="FQWD01000001">
    <property type="protein sequence ID" value="SHF89159.1"/>
    <property type="molecule type" value="Genomic_DNA"/>
</dbReference>
<dbReference type="AlphaFoldDB" id="A0A1M5FCG3"/>
<dbReference type="PIRSF" id="PIRSF011443">
    <property type="entry name" value="YgjV"/>
    <property type="match status" value="1"/>
</dbReference>
<sequence length="169" mass="18869">MPEFNLAQAFGLLSFVLGILCFYQKNDQRLRIMMVVMNLNHALHFALLGAFTACLSALLSVVRTGLSIKTRSRTVAYIFIVMTLAIGLYFADVWYDLFPIIGTCIGTYALYCLSGIKMRLAFLCGALCWLTNNIIVGSIGGTMLEATLLMVNSFTIWRLYILKKAQITN</sequence>
<gene>
    <name evidence="2" type="ORF">SAMN05216361_0776</name>
</gene>